<dbReference type="OrthoDB" id="3695192at2"/>
<proteinExistence type="predicted"/>
<comment type="caution">
    <text evidence="2">The sequence shown here is derived from an EMBL/GenBank/DDBJ whole genome shotgun (WGS) entry which is preliminary data.</text>
</comment>
<reference evidence="2 3" key="1">
    <citation type="submission" date="2019-09" db="EMBL/GenBank/DDBJ databases">
        <title>Draft genome sequence of the thermophilic Saccharopolyspora hirsuta VKM Ac-666T.</title>
        <authorList>
            <person name="Lobastova T.G."/>
            <person name="Fokina V."/>
            <person name="Bragin E.Y."/>
            <person name="Shtratnikova V.Y."/>
            <person name="Starodumova I.P."/>
            <person name="Tarlachkov S.V."/>
            <person name="Donova M.V."/>
        </authorList>
    </citation>
    <scope>NUCLEOTIDE SEQUENCE [LARGE SCALE GENOMIC DNA]</scope>
    <source>
        <strain evidence="2 3">VKM Ac-666</strain>
    </source>
</reference>
<evidence type="ECO:0000313" key="3">
    <source>
        <dbReference type="Proteomes" id="UP000323946"/>
    </source>
</evidence>
<evidence type="ECO:0000256" key="1">
    <source>
        <dbReference type="SAM" id="MobiDB-lite"/>
    </source>
</evidence>
<dbReference type="EMBL" id="VWPH01000004">
    <property type="protein sequence ID" value="KAA5835159.1"/>
    <property type="molecule type" value="Genomic_DNA"/>
</dbReference>
<evidence type="ECO:0000313" key="2">
    <source>
        <dbReference type="EMBL" id="KAA5835159.1"/>
    </source>
</evidence>
<dbReference type="AlphaFoldDB" id="A0A5M7BZF3"/>
<accession>A0A5M7BZF3</accession>
<feature type="region of interest" description="Disordered" evidence="1">
    <location>
        <begin position="103"/>
        <end position="126"/>
    </location>
</feature>
<organism evidence="2 3">
    <name type="scientific">Saccharopolyspora hirsuta</name>
    <dbReference type="NCBI Taxonomy" id="1837"/>
    <lineage>
        <taxon>Bacteria</taxon>
        <taxon>Bacillati</taxon>
        <taxon>Actinomycetota</taxon>
        <taxon>Actinomycetes</taxon>
        <taxon>Pseudonocardiales</taxon>
        <taxon>Pseudonocardiaceae</taxon>
        <taxon>Saccharopolyspora</taxon>
    </lineage>
</organism>
<keyword evidence="3" id="KW-1185">Reference proteome</keyword>
<gene>
    <name evidence="2" type="ORF">F1721_10225</name>
</gene>
<dbReference type="Proteomes" id="UP000323946">
    <property type="component" value="Unassembled WGS sequence"/>
</dbReference>
<dbReference type="RefSeq" id="WP_150066355.1">
    <property type="nucleotide sequence ID" value="NZ_JBEPDJ010000002.1"/>
</dbReference>
<sequence>MSTSAQHPLESLYQARDALQAAVHRVQQQVPDQIGDDLGCYAAVNTSILHEFRTLVSVLTEQTQDARSPAVRAAHRELHEVVALFDQISAYVQLHQPTIDALRSPAHQPTPAGGSAAGVEGTVAPA</sequence>
<protein>
    <submittedName>
        <fullName evidence="2">Uncharacterized protein</fullName>
    </submittedName>
</protein>
<name>A0A5M7BZF3_SACHI</name>